<dbReference type="PANTHER" id="PTHR22726:SF1">
    <property type="entry name" value="METALLOENDOPEPTIDASE OMA1, MITOCHONDRIAL"/>
    <property type="match status" value="1"/>
</dbReference>
<dbReference type="GO" id="GO:0046872">
    <property type="term" value="F:metal ion binding"/>
    <property type="evidence" value="ECO:0007669"/>
    <property type="project" value="UniProtKB-KW"/>
</dbReference>
<dbReference type="AlphaFoldDB" id="A0A2A2K5I7"/>
<dbReference type="InterPro" id="IPR001915">
    <property type="entry name" value="Peptidase_M48"/>
</dbReference>
<reference evidence="11 12" key="1">
    <citation type="journal article" date="2017" name="Curr. Biol.">
        <title>Genome architecture and evolution of a unichromosomal asexual nematode.</title>
        <authorList>
            <person name="Fradin H."/>
            <person name="Zegar C."/>
            <person name="Gutwein M."/>
            <person name="Lucas J."/>
            <person name="Kovtun M."/>
            <person name="Corcoran D."/>
            <person name="Baugh L.R."/>
            <person name="Kiontke K."/>
            <person name="Gunsalus K."/>
            <person name="Fitch D.H."/>
            <person name="Piano F."/>
        </authorList>
    </citation>
    <scope>NUCLEOTIDE SEQUENCE [LARGE SCALE GENOMIC DNA]</scope>
    <source>
        <strain evidence="11">PF1309</strain>
    </source>
</reference>
<keyword evidence="12" id="KW-1185">Reference proteome</keyword>
<comment type="cofactor">
    <cofactor evidence="1">
        <name>Zn(2+)</name>
        <dbReference type="ChEBI" id="CHEBI:29105"/>
    </cofactor>
</comment>
<keyword evidence="3" id="KW-0479">Metal-binding</keyword>
<feature type="domain" description="Peptidase M48" evidence="10">
    <location>
        <begin position="62"/>
        <end position="243"/>
    </location>
</feature>
<evidence type="ECO:0000313" key="12">
    <source>
        <dbReference type="Proteomes" id="UP000218231"/>
    </source>
</evidence>
<evidence type="ECO:0000256" key="1">
    <source>
        <dbReference type="ARBA" id="ARBA00001947"/>
    </source>
</evidence>
<dbReference type="InterPro" id="IPR011990">
    <property type="entry name" value="TPR-like_helical_dom_sf"/>
</dbReference>
<dbReference type="GO" id="GO:0004222">
    <property type="term" value="F:metalloendopeptidase activity"/>
    <property type="evidence" value="ECO:0007669"/>
    <property type="project" value="InterPro"/>
</dbReference>
<evidence type="ECO:0000256" key="9">
    <source>
        <dbReference type="ARBA" id="ARBA00042978"/>
    </source>
</evidence>
<accession>A0A2A2K5I7</accession>
<keyword evidence="5" id="KW-0862">Zinc</keyword>
<evidence type="ECO:0000256" key="8">
    <source>
        <dbReference type="ARBA" id="ARBA00040360"/>
    </source>
</evidence>
<dbReference type="Pfam" id="PF01435">
    <property type="entry name" value="Peptidase_M48"/>
    <property type="match status" value="1"/>
</dbReference>
<evidence type="ECO:0000256" key="6">
    <source>
        <dbReference type="ARBA" id="ARBA00023049"/>
    </source>
</evidence>
<evidence type="ECO:0000313" key="11">
    <source>
        <dbReference type="EMBL" id="PAV69059.1"/>
    </source>
</evidence>
<evidence type="ECO:0000256" key="5">
    <source>
        <dbReference type="ARBA" id="ARBA00022833"/>
    </source>
</evidence>
<dbReference type="PANTHER" id="PTHR22726">
    <property type="entry name" value="METALLOENDOPEPTIDASE OMA1"/>
    <property type="match status" value="1"/>
</dbReference>
<dbReference type="GO" id="GO:0016020">
    <property type="term" value="C:membrane"/>
    <property type="evidence" value="ECO:0007669"/>
    <property type="project" value="TreeGrafter"/>
</dbReference>
<keyword evidence="4" id="KW-0378">Hydrolase</keyword>
<comment type="similarity">
    <text evidence="7">Belongs to the peptidase M48 family.</text>
</comment>
<dbReference type="STRING" id="2018661.A0A2A2K5I7"/>
<evidence type="ECO:0000259" key="10">
    <source>
        <dbReference type="Pfam" id="PF01435"/>
    </source>
</evidence>
<dbReference type="Proteomes" id="UP000218231">
    <property type="component" value="Unassembled WGS sequence"/>
</dbReference>
<dbReference type="EMBL" id="LIAE01009610">
    <property type="protein sequence ID" value="PAV69059.1"/>
    <property type="molecule type" value="Genomic_DNA"/>
</dbReference>
<keyword evidence="2" id="KW-0645">Protease</keyword>
<dbReference type="Gene3D" id="1.25.40.10">
    <property type="entry name" value="Tetratricopeptide repeat domain"/>
    <property type="match status" value="1"/>
</dbReference>
<comment type="caution">
    <text evidence="11">The sequence shown here is derived from an EMBL/GenBank/DDBJ whole genome shotgun (WGS) entry which is preliminary data.</text>
</comment>
<evidence type="ECO:0000256" key="4">
    <source>
        <dbReference type="ARBA" id="ARBA00022801"/>
    </source>
</evidence>
<evidence type="ECO:0000256" key="7">
    <source>
        <dbReference type="ARBA" id="ARBA00038233"/>
    </source>
</evidence>
<gene>
    <name evidence="11" type="ORF">WR25_04921</name>
</gene>
<keyword evidence="6" id="KW-0482">Metalloprotease</keyword>
<dbReference type="CDD" id="cd07324">
    <property type="entry name" value="M48C_Oma1-like"/>
    <property type="match status" value="1"/>
</dbReference>
<name>A0A2A2K5I7_9BILA</name>
<dbReference type="OrthoDB" id="7464992at2759"/>
<evidence type="ECO:0000256" key="3">
    <source>
        <dbReference type="ARBA" id="ARBA00022723"/>
    </source>
</evidence>
<evidence type="ECO:0000256" key="2">
    <source>
        <dbReference type="ARBA" id="ARBA00022670"/>
    </source>
</evidence>
<sequence>MPASVRRLPVTPPPGPPMIARVPALKRLVIAAAASVLLAAQPAYAQSILRDAETEAMFADMSTPLVKAAGLSPRDVKVVLINDDSINAFVAGGQTVYVHSGLLQAATSANQVQGVIAHELGHIADGHVVLADAGIKPAMHITLLSMVLGLAAVAAGAGEAGAGLMALGQQAGMGKYLSFSRTQESSADAAGARFLTTAGITGKGMLTFFKTLQQQEYRYGVENIDPFMQTHPLSGERIANLTAVLTAAPSWNTPPNPALEERFRRVKAKLEGYVMPPERTLRDFPDTDTSIYAHYARAYAYHKAGYPDKADAESLALIKAKPDDPYFQEIRGQILLEAGKPADAIAPLRAATEGSRNNPLIATTFGHALIATEDKTHYPEAIRVLRVATGRDDQNPFAWYQLGTAYELTGDTARAALATAERASMDGDMRTAAQSARYALANIPKNTPDWIRAQDIAMAAQNDMDDNPKKYKKR</sequence>
<protein>
    <recommendedName>
        <fullName evidence="8">Metalloendopeptidase OMA1, mitochondrial</fullName>
    </recommendedName>
    <alternativeName>
        <fullName evidence="9">Overlapping with the m-AAA protease 1 homolog</fullName>
    </alternativeName>
</protein>
<dbReference type="Gene3D" id="3.30.2010.10">
    <property type="entry name" value="Metalloproteases ('zincins'), catalytic domain"/>
    <property type="match status" value="1"/>
</dbReference>
<dbReference type="InterPro" id="IPR051156">
    <property type="entry name" value="Mito/Outer_Membr_Metalloprot"/>
</dbReference>
<proteinExistence type="inferred from homology"/>
<dbReference type="SUPFAM" id="SSF48452">
    <property type="entry name" value="TPR-like"/>
    <property type="match status" value="1"/>
</dbReference>
<organism evidence="11 12">
    <name type="scientific">Diploscapter pachys</name>
    <dbReference type="NCBI Taxonomy" id="2018661"/>
    <lineage>
        <taxon>Eukaryota</taxon>
        <taxon>Metazoa</taxon>
        <taxon>Ecdysozoa</taxon>
        <taxon>Nematoda</taxon>
        <taxon>Chromadorea</taxon>
        <taxon>Rhabditida</taxon>
        <taxon>Rhabditina</taxon>
        <taxon>Rhabditomorpha</taxon>
        <taxon>Rhabditoidea</taxon>
        <taxon>Rhabditidae</taxon>
        <taxon>Diploscapter</taxon>
    </lineage>
</organism>
<dbReference type="GO" id="GO:0051603">
    <property type="term" value="P:proteolysis involved in protein catabolic process"/>
    <property type="evidence" value="ECO:0007669"/>
    <property type="project" value="TreeGrafter"/>
</dbReference>